<keyword evidence="1" id="KW-0812">Transmembrane</keyword>
<feature type="transmembrane region" description="Helical" evidence="1">
    <location>
        <begin position="56"/>
        <end position="78"/>
    </location>
</feature>
<keyword evidence="1" id="KW-0472">Membrane</keyword>
<dbReference type="Proteomes" id="UP000785679">
    <property type="component" value="Unassembled WGS sequence"/>
</dbReference>
<keyword evidence="1" id="KW-1133">Transmembrane helix</keyword>
<dbReference type="AlphaFoldDB" id="A0A8J8T6V6"/>
<dbReference type="EMBL" id="RRYP01003349">
    <property type="protein sequence ID" value="TNV83885.1"/>
    <property type="molecule type" value="Genomic_DNA"/>
</dbReference>
<accession>A0A8J8T6V6</accession>
<organism evidence="2 3">
    <name type="scientific">Halteria grandinella</name>
    <dbReference type="NCBI Taxonomy" id="5974"/>
    <lineage>
        <taxon>Eukaryota</taxon>
        <taxon>Sar</taxon>
        <taxon>Alveolata</taxon>
        <taxon>Ciliophora</taxon>
        <taxon>Intramacronucleata</taxon>
        <taxon>Spirotrichea</taxon>
        <taxon>Stichotrichia</taxon>
        <taxon>Sporadotrichida</taxon>
        <taxon>Halteriidae</taxon>
        <taxon>Halteria</taxon>
    </lineage>
</organism>
<keyword evidence="3" id="KW-1185">Reference proteome</keyword>
<gene>
    <name evidence="2" type="ORF">FGO68_gene12614</name>
</gene>
<evidence type="ECO:0000313" key="2">
    <source>
        <dbReference type="EMBL" id="TNV83885.1"/>
    </source>
</evidence>
<sequence>MSAFFNLEVEFGRILPKREKGKIIQTLGQVSFKRHFDQFGAIIITFQLDYQNQPKATFFVVILLLTLKLMSLLLPLIAQLSIQAQSLQSFSHSTPSLATP</sequence>
<evidence type="ECO:0000313" key="3">
    <source>
        <dbReference type="Proteomes" id="UP000785679"/>
    </source>
</evidence>
<name>A0A8J8T6V6_HALGN</name>
<comment type="caution">
    <text evidence="2">The sequence shown here is derived from an EMBL/GenBank/DDBJ whole genome shotgun (WGS) entry which is preliminary data.</text>
</comment>
<reference evidence="2" key="1">
    <citation type="submission" date="2019-06" db="EMBL/GenBank/DDBJ databases">
        <authorList>
            <person name="Zheng W."/>
        </authorList>
    </citation>
    <scope>NUCLEOTIDE SEQUENCE</scope>
    <source>
        <strain evidence="2">QDHG01</strain>
    </source>
</reference>
<evidence type="ECO:0000256" key="1">
    <source>
        <dbReference type="SAM" id="Phobius"/>
    </source>
</evidence>
<protein>
    <submittedName>
        <fullName evidence="2">Uncharacterized protein</fullName>
    </submittedName>
</protein>
<proteinExistence type="predicted"/>